<dbReference type="PROSITE" id="PS50088">
    <property type="entry name" value="ANK_REPEAT"/>
    <property type="match status" value="2"/>
</dbReference>
<sequence>MEWKHVEAVQEFTAEGQCSKIKVRSCRITWDAHQVGNPRVELTLSELQEMATRQQQQIEAQQQMLVAKEQRLRYLKQQERRQQQVVSESEKLQRLKERVDNQEAKLKKIRAMRGQVDYSKVINGNLSAEIEHINSMFQEKQQELQSAVLKVDQLTQQLEDLRRGKLNGLQTLSGQVTGTAALELRKLYQELQIRNKLNQEQNSKLQQHKDLLNKRNMEVTLMDKRIHELRERLYKKKAELNRINGTPSPQPAPGSSGRVAAVGPYIQVPVPGRQDGGYAVPPDPLKPQSLGVTATINHARSKSETEGRGVRKPAGQWKVSDLDIIVDPLLPSPPEPRLGPGVPPGADSVSSNDANWPTLSKGTSLKPSDWKDSTMDTGKMVAPGTPTMTHADKVLDPSKLAGSVPALSKPLPPSYGTYPSVALLSSAGSTSSLERRKDSLPRPAGSAAWQRAPVPPGSSSQQIQQRISVPPSPTFQPGSPMFPPGERPDPPLAVAVRPYIPDKGSRPQSPRKGPPTMNSSSIYHMYLQQAAPKNYPLNSKATVKAVYGKPVLPSSSTSPSPLPFLHGTLGGSGGHDTGEDTGEREGDSEGSPSGPGEAPPSVDNIPRPLSPTKLTPMVHSPLRYQSDADLEILRKKLANAPRPLKKRSSITEPEGPSGPNIQKLLYQRFNTLAGGMEGGGGGRHALLPARQPPRLHGRRPGRPPAPSSDANDNQLLPPPTEEPTPPQPVLPPDTAEDNNNNNPAPADTMPSPVPEAGSPEEAGTSPQPVAPLPQPTVKRTNLKKPNSERTGHGLRVKFNPLALLLDASLEGEFDLVQRIIYEVENPSTPNDEGITPLHNAVCAGHHHIVKFLLDFGVNVNAADSDGWTPLHCAASCNSVHLCKLLVESGAAIFATTISDVETAADKCEEMEEGYIQCSQFLYGVQEKLGVMNKGAVYALWDYEAQSPDELSFREGDAITVLRRKDDSETEWWWGRLNDKEGYVPRNLLGLYPRIKPRQRSLA</sequence>
<dbReference type="PANTHER" id="PTHR24131:SF5">
    <property type="entry name" value="APOPTOSIS-STIMULATING OF P53 PROTEIN 1"/>
    <property type="match status" value="1"/>
</dbReference>
<dbReference type="EMBL" id="JAFDVH010000013">
    <property type="protein sequence ID" value="KAG7466245.1"/>
    <property type="molecule type" value="Genomic_DNA"/>
</dbReference>
<dbReference type="AlphaFoldDB" id="A0A9D3PRB9"/>
<keyword evidence="4" id="KW-0677">Repeat</keyword>
<feature type="compositionally biased region" description="Low complexity" evidence="10">
    <location>
        <begin position="737"/>
        <end position="750"/>
    </location>
</feature>
<dbReference type="PANTHER" id="PTHR24131">
    <property type="entry name" value="APOPTOSIS-STIMULATING OF P53 PROTEIN"/>
    <property type="match status" value="1"/>
</dbReference>
<keyword evidence="13" id="KW-1185">Reference proteome</keyword>
<keyword evidence="3" id="KW-0053">Apoptosis</keyword>
<evidence type="ECO:0000256" key="6">
    <source>
        <dbReference type="ARBA" id="ARBA00023242"/>
    </source>
</evidence>
<dbReference type="SMART" id="SM00326">
    <property type="entry name" value="SH3"/>
    <property type="match status" value="1"/>
</dbReference>
<dbReference type="GO" id="GO:0006915">
    <property type="term" value="P:apoptotic process"/>
    <property type="evidence" value="ECO:0007669"/>
    <property type="project" value="UniProtKB-KW"/>
</dbReference>
<comment type="caution">
    <text evidence="12">The sequence shown here is derived from an EMBL/GenBank/DDBJ whole genome shotgun (WGS) entry which is preliminary data.</text>
</comment>
<feature type="region of interest" description="Disordered" evidence="10">
    <location>
        <begin position="550"/>
        <end position="793"/>
    </location>
</feature>
<feature type="compositionally biased region" description="Pro residues" evidence="10">
    <location>
        <begin position="716"/>
        <end position="731"/>
    </location>
</feature>
<accession>A0A9D3PRB9</accession>
<feature type="repeat" description="ANK" evidence="7">
    <location>
        <begin position="832"/>
        <end position="864"/>
    </location>
</feature>
<evidence type="ECO:0000313" key="13">
    <source>
        <dbReference type="Proteomes" id="UP001046870"/>
    </source>
</evidence>
<feature type="region of interest" description="Disordered" evidence="10">
    <location>
        <begin position="400"/>
        <end position="419"/>
    </location>
</feature>
<evidence type="ECO:0000256" key="1">
    <source>
        <dbReference type="ARBA" id="ARBA00004123"/>
    </source>
</evidence>
<dbReference type="FunFam" id="1.25.40.20:FF:000008">
    <property type="entry name" value="Apoptosis-stimulating of p53 protein 2 isoform 1"/>
    <property type="match status" value="1"/>
</dbReference>
<dbReference type="Proteomes" id="UP001046870">
    <property type="component" value="Chromosome 13"/>
</dbReference>
<dbReference type="InterPro" id="IPR036770">
    <property type="entry name" value="Ankyrin_rpt-contain_sf"/>
</dbReference>
<feature type="compositionally biased region" description="Low complexity" evidence="10">
    <location>
        <begin position="457"/>
        <end position="469"/>
    </location>
</feature>
<evidence type="ECO:0000256" key="9">
    <source>
        <dbReference type="SAM" id="Coils"/>
    </source>
</evidence>
<keyword evidence="9" id="KW-0175">Coiled coil</keyword>
<name>A0A9D3PRB9_MEGAT</name>
<dbReference type="Pfam" id="PF12796">
    <property type="entry name" value="Ank_2"/>
    <property type="match status" value="1"/>
</dbReference>
<comment type="subcellular location">
    <subcellularLocation>
        <location evidence="1">Nucleus</location>
    </subcellularLocation>
</comment>
<dbReference type="OrthoDB" id="10038642at2759"/>
<feature type="compositionally biased region" description="Pro residues" evidence="10">
    <location>
        <begin position="330"/>
        <end position="343"/>
    </location>
</feature>
<feature type="coiled-coil region" evidence="9">
    <location>
        <begin position="44"/>
        <end position="112"/>
    </location>
</feature>
<dbReference type="InterPro" id="IPR001452">
    <property type="entry name" value="SH3_domain"/>
</dbReference>
<feature type="compositionally biased region" description="Low complexity" evidence="10">
    <location>
        <begin position="550"/>
        <end position="559"/>
    </location>
</feature>
<feature type="compositionally biased region" description="Basic and acidic residues" evidence="10">
    <location>
        <begin position="576"/>
        <end position="587"/>
    </location>
</feature>
<dbReference type="InterPro" id="IPR002110">
    <property type="entry name" value="Ankyrin_rpt"/>
</dbReference>
<dbReference type="GO" id="GO:0005634">
    <property type="term" value="C:nucleus"/>
    <property type="evidence" value="ECO:0007669"/>
    <property type="project" value="UniProtKB-SubCell"/>
</dbReference>
<dbReference type="InterPro" id="IPR047163">
    <property type="entry name" value="ASPP1/2"/>
</dbReference>
<dbReference type="InterPro" id="IPR036028">
    <property type="entry name" value="SH3-like_dom_sf"/>
</dbReference>
<dbReference type="GO" id="GO:0042981">
    <property type="term" value="P:regulation of apoptotic process"/>
    <property type="evidence" value="ECO:0007669"/>
    <property type="project" value="InterPro"/>
</dbReference>
<feature type="region of interest" description="Disordered" evidence="10">
    <location>
        <begin position="428"/>
        <end position="525"/>
    </location>
</feature>
<protein>
    <recommendedName>
        <fullName evidence="11">SH3 domain-containing protein</fullName>
    </recommendedName>
</protein>
<evidence type="ECO:0000256" key="3">
    <source>
        <dbReference type="ARBA" id="ARBA00022703"/>
    </source>
</evidence>
<dbReference type="Gene3D" id="1.25.40.20">
    <property type="entry name" value="Ankyrin repeat-containing domain"/>
    <property type="match status" value="1"/>
</dbReference>
<evidence type="ECO:0000313" key="12">
    <source>
        <dbReference type="EMBL" id="KAG7466245.1"/>
    </source>
</evidence>
<feature type="compositionally biased region" description="Low complexity" evidence="10">
    <location>
        <begin position="589"/>
        <end position="601"/>
    </location>
</feature>
<evidence type="ECO:0000256" key="10">
    <source>
        <dbReference type="SAM" id="MobiDB-lite"/>
    </source>
</evidence>
<dbReference type="PROSITE" id="PS50297">
    <property type="entry name" value="ANK_REP_REGION"/>
    <property type="match status" value="2"/>
</dbReference>
<evidence type="ECO:0000256" key="4">
    <source>
        <dbReference type="ARBA" id="ARBA00022737"/>
    </source>
</evidence>
<keyword evidence="2 8" id="KW-0728">SH3 domain</keyword>
<proteinExistence type="predicted"/>
<dbReference type="PRINTS" id="PR01887">
    <property type="entry name" value="SPECTRNALPHA"/>
</dbReference>
<evidence type="ECO:0000256" key="2">
    <source>
        <dbReference type="ARBA" id="ARBA00022443"/>
    </source>
</evidence>
<feature type="repeat" description="ANK" evidence="7">
    <location>
        <begin position="865"/>
        <end position="897"/>
    </location>
</feature>
<dbReference type="GO" id="GO:0002039">
    <property type="term" value="F:p53 binding"/>
    <property type="evidence" value="ECO:0007669"/>
    <property type="project" value="InterPro"/>
</dbReference>
<dbReference type="SUPFAM" id="SSF50044">
    <property type="entry name" value="SH3-domain"/>
    <property type="match status" value="1"/>
</dbReference>
<feature type="coiled-coil region" evidence="9">
    <location>
        <begin position="137"/>
        <end position="164"/>
    </location>
</feature>
<feature type="compositionally biased region" description="Pro residues" evidence="10">
    <location>
        <begin position="470"/>
        <end position="485"/>
    </location>
</feature>
<keyword evidence="5 7" id="KW-0040">ANK repeat</keyword>
<feature type="domain" description="SH3" evidence="11">
    <location>
        <begin position="931"/>
        <end position="993"/>
    </location>
</feature>
<evidence type="ECO:0000259" key="11">
    <source>
        <dbReference type="PROSITE" id="PS50002"/>
    </source>
</evidence>
<reference evidence="12" key="1">
    <citation type="submission" date="2021-01" db="EMBL/GenBank/DDBJ databases">
        <authorList>
            <person name="Zahm M."/>
            <person name="Roques C."/>
            <person name="Cabau C."/>
            <person name="Klopp C."/>
            <person name="Donnadieu C."/>
            <person name="Jouanno E."/>
            <person name="Lampietro C."/>
            <person name="Louis A."/>
            <person name="Herpin A."/>
            <person name="Echchiki A."/>
            <person name="Berthelot C."/>
            <person name="Parey E."/>
            <person name="Roest-Crollius H."/>
            <person name="Braasch I."/>
            <person name="Postlethwait J."/>
            <person name="Bobe J."/>
            <person name="Montfort J."/>
            <person name="Bouchez O."/>
            <person name="Begum T."/>
            <person name="Mejri S."/>
            <person name="Adams A."/>
            <person name="Chen W.-J."/>
            <person name="Guiguen Y."/>
        </authorList>
    </citation>
    <scope>NUCLEOTIDE SEQUENCE</scope>
    <source>
        <strain evidence="12">YG-15Mar2019-1</strain>
        <tissue evidence="12">Brain</tissue>
    </source>
</reference>
<feature type="region of interest" description="Disordered" evidence="10">
    <location>
        <begin position="330"/>
        <end position="373"/>
    </location>
</feature>
<dbReference type="SMART" id="SM00248">
    <property type="entry name" value="ANK"/>
    <property type="match status" value="2"/>
</dbReference>
<evidence type="ECO:0000256" key="7">
    <source>
        <dbReference type="PROSITE-ProRule" id="PRU00023"/>
    </source>
</evidence>
<dbReference type="PRINTS" id="PR00452">
    <property type="entry name" value="SH3DOMAIN"/>
</dbReference>
<gene>
    <name evidence="12" type="ORF">MATL_G00162770</name>
</gene>
<feature type="compositionally biased region" description="Polar residues" evidence="10">
    <location>
        <begin position="348"/>
        <end position="366"/>
    </location>
</feature>
<organism evidence="12 13">
    <name type="scientific">Megalops atlanticus</name>
    <name type="common">Tarpon</name>
    <name type="synonym">Clupea gigantea</name>
    <dbReference type="NCBI Taxonomy" id="7932"/>
    <lineage>
        <taxon>Eukaryota</taxon>
        <taxon>Metazoa</taxon>
        <taxon>Chordata</taxon>
        <taxon>Craniata</taxon>
        <taxon>Vertebrata</taxon>
        <taxon>Euteleostomi</taxon>
        <taxon>Actinopterygii</taxon>
        <taxon>Neopterygii</taxon>
        <taxon>Teleostei</taxon>
        <taxon>Elopiformes</taxon>
        <taxon>Megalopidae</taxon>
        <taxon>Megalops</taxon>
    </lineage>
</organism>
<keyword evidence="6" id="KW-0539">Nucleus</keyword>
<evidence type="ECO:0000256" key="5">
    <source>
        <dbReference type="ARBA" id="ARBA00023043"/>
    </source>
</evidence>
<evidence type="ECO:0000256" key="8">
    <source>
        <dbReference type="PROSITE-ProRule" id="PRU00192"/>
    </source>
</evidence>
<dbReference type="Pfam" id="PF00018">
    <property type="entry name" value="SH3_1"/>
    <property type="match status" value="1"/>
</dbReference>
<dbReference type="PROSITE" id="PS50002">
    <property type="entry name" value="SH3"/>
    <property type="match status" value="1"/>
</dbReference>
<dbReference type="SUPFAM" id="SSF48403">
    <property type="entry name" value="Ankyrin repeat"/>
    <property type="match status" value="1"/>
</dbReference>